<dbReference type="CDD" id="cd01213">
    <property type="entry name" value="PTB_tensin"/>
    <property type="match status" value="1"/>
</dbReference>
<dbReference type="PRINTS" id="PR00401">
    <property type="entry name" value="SH2DOMAIN"/>
</dbReference>
<evidence type="ECO:0000259" key="5">
    <source>
        <dbReference type="PROSITE" id="PS50001"/>
    </source>
</evidence>
<dbReference type="PANTHER" id="PTHR45734">
    <property type="entry name" value="TENSIN"/>
    <property type="match status" value="1"/>
</dbReference>
<proteinExistence type="inferred from homology"/>
<comment type="caution">
    <text evidence="6">The sequence shown here is derived from an EMBL/GenBank/DDBJ whole genome shotgun (WGS) entry which is preliminary data.</text>
</comment>
<feature type="compositionally biased region" description="Polar residues" evidence="4">
    <location>
        <begin position="591"/>
        <end position="616"/>
    </location>
</feature>
<keyword evidence="2 3" id="KW-0727">SH2 domain</keyword>
<dbReference type="InterPro" id="IPR000980">
    <property type="entry name" value="SH2"/>
</dbReference>
<evidence type="ECO:0000313" key="6">
    <source>
        <dbReference type="EMBL" id="CAF4367244.1"/>
    </source>
</evidence>
<feature type="compositionally biased region" description="Polar residues" evidence="4">
    <location>
        <begin position="288"/>
        <end position="301"/>
    </location>
</feature>
<dbReference type="Gene3D" id="2.30.29.30">
    <property type="entry name" value="Pleckstrin-homology domain (PH domain)/Phosphotyrosine-binding domain (PTB)"/>
    <property type="match status" value="1"/>
</dbReference>
<dbReference type="EMBL" id="CAJOBP010002661">
    <property type="protein sequence ID" value="CAF4367244.1"/>
    <property type="molecule type" value="Genomic_DNA"/>
</dbReference>
<evidence type="ECO:0000256" key="3">
    <source>
        <dbReference type="PROSITE-ProRule" id="PRU00191"/>
    </source>
</evidence>
<protein>
    <recommendedName>
        <fullName evidence="5">SH2 domain-containing protein</fullName>
    </recommendedName>
</protein>
<evidence type="ECO:0000256" key="4">
    <source>
        <dbReference type="SAM" id="MobiDB-lite"/>
    </source>
</evidence>
<gene>
    <name evidence="6" type="ORF">UJA718_LOCUS16850</name>
</gene>
<dbReference type="InterPro" id="IPR033929">
    <property type="entry name" value="Tensin_PTB"/>
</dbReference>
<evidence type="ECO:0000256" key="1">
    <source>
        <dbReference type="ARBA" id="ARBA00007881"/>
    </source>
</evidence>
<feature type="region of interest" description="Disordered" evidence="4">
    <location>
        <begin position="123"/>
        <end position="154"/>
    </location>
</feature>
<dbReference type="InterPro" id="IPR006020">
    <property type="entry name" value="PTB/PI_dom"/>
</dbReference>
<dbReference type="Proteomes" id="UP000663873">
    <property type="component" value="Unassembled WGS sequence"/>
</dbReference>
<dbReference type="Gene3D" id="3.30.505.10">
    <property type="entry name" value="SH2 domain"/>
    <property type="match status" value="1"/>
</dbReference>
<feature type="compositionally biased region" description="Low complexity" evidence="4">
    <location>
        <begin position="629"/>
        <end position="638"/>
    </location>
</feature>
<dbReference type="InterPro" id="IPR051484">
    <property type="entry name" value="Tensin_PTEN_phosphatase"/>
</dbReference>
<feature type="compositionally biased region" description="Low complexity" evidence="4">
    <location>
        <begin position="241"/>
        <end position="263"/>
    </location>
</feature>
<reference evidence="6" key="1">
    <citation type="submission" date="2021-02" db="EMBL/GenBank/DDBJ databases">
        <authorList>
            <person name="Nowell W R."/>
        </authorList>
    </citation>
    <scope>NUCLEOTIDE SEQUENCE</scope>
</reference>
<organism evidence="6 7">
    <name type="scientific">Rotaria socialis</name>
    <dbReference type="NCBI Taxonomy" id="392032"/>
    <lineage>
        <taxon>Eukaryota</taxon>
        <taxon>Metazoa</taxon>
        <taxon>Spiralia</taxon>
        <taxon>Gnathifera</taxon>
        <taxon>Rotifera</taxon>
        <taxon>Eurotatoria</taxon>
        <taxon>Bdelloidea</taxon>
        <taxon>Philodinida</taxon>
        <taxon>Philodinidae</taxon>
        <taxon>Rotaria</taxon>
    </lineage>
</organism>
<feature type="compositionally biased region" description="Polar residues" evidence="4">
    <location>
        <begin position="516"/>
        <end position="526"/>
    </location>
</feature>
<dbReference type="SUPFAM" id="SSF50729">
    <property type="entry name" value="PH domain-like"/>
    <property type="match status" value="1"/>
</dbReference>
<dbReference type="Pfam" id="PF08416">
    <property type="entry name" value="PTB"/>
    <property type="match status" value="1"/>
</dbReference>
<feature type="region of interest" description="Disordered" evidence="4">
    <location>
        <begin position="178"/>
        <end position="268"/>
    </location>
</feature>
<feature type="compositionally biased region" description="Low complexity" evidence="4">
    <location>
        <begin position="194"/>
        <end position="206"/>
    </location>
</feature>
<dbReference type="SMART" id="SM00252">
    <property type="entry name" value="SH2"/>
    <property type="match status" value="1"/>
</dbReference>
<dbReference type="SUPFAM" id="SSF55550">
    <property type="entry name" value="SH2 domain"/>
    <property type="match status" value="1"/>
</dbReference>
<feature type="compositionally biased region" description="Polar residues" evidence="4">
    <location>
        <begin position="178"/>
        <end position="193"/>
    </location>
</feature>
<dbReference type="InterPro" id="IPR011993">
    <property type="entry name" value="PH-like_dom_sf"/>
</dbReference>
<feature type="region of interest" description="Disordered" evidence="4">
    <location>
        <begin position="502"/>
        <end position="531"/>
    </location>
</feature>
<dbReference type="SMART" id="SM00462">
    <property type="entry name" value="PTB"/>
    <property type="match status" value="1"/>
</dbReference>
<feature type="compositionally biased region" description="Low complexity" evidence="4">
    <location>
        <begin position="124"/>
        <end position="152"/>
    </location>
</feature>
<keyword evidence="7" id="KW-1185">Reference proteome</keyword>
<dbReference type="InterPro" id="IPR036860">
    <property type="entry name" value="SH2_dom_sf"/>
</dbReference>
<feature type="compositionally biased region" description="Polar residues" evidence="4">
    <location>
        <begin position="315"/>
        <end position="327"/>
    </location>
</feature>
<feature type="domain" description="SH2" evidence="5">
    <location>
        <begin position="655"/>
        <end position="764"/>
    </location>
</feature>
<feature type="region of interest" description="Disordered" evidence="4">
    <location>
        <begin position="288"/>
        <end position="383"/>
    </location>
</feature>
<feature type="region of interest" description="Disordered" evidence="4">
    <location>
        <begin position="584"/>
        <end position="644"/>
    </location>
</feature>
<dbReference type="AlphaFoldDB" id="A0A820M3U5"/>
<comment type="similarity">
    <text evidence="1">Belongs to the PTEN phosphatase protein family.</text>
</comment>
<evidence type="ECO:0000313" key="7">
    <source>
        <dbReference type="Proteomes" id="UP000663873"/>
    </source>
</evidence>
<sequence length="951" mass="105056">MYKNVQVNHYNNATSTTATAPTFSSSSSFPFETNQTSTSLPVQITSASSSSFSSSTPITRLPSLPNSNIGVSKVGDGGISLPVSFSSTKENMSLSQTAKLKSDVDQLDDLVKDLLIEVNRPIGTSTNNRISNNTNTNNKYSTSSSSHSYQHRSNNDHNEILNAKLPSSIRASSYTQASTLNNQKRNDFDANTVSGLIDGSSLSSSGAQREEQRIKTTREERIRVKRSGGGGGGGISDTSDIPITNSTMKTTTTTTTTNKPSQTAASRDQLSIDEQLIDSLLESVQNTLRKRSQQQTQQTVWTADIPVHQQPPPTTSNRRTYSSSAAYTDSVHRMDPNRGRYPIKLVRTDSPTSTLSSRRPYSRQDNRGNGKTNGYTTTVTSTSTSAIPTHFRASSEPAPDGPIELRRMDLVRSPSRTYIDGQPTECYNYSRSTLPANGIRVRGHDYSGYETDTGLVTSRGYGPRYYGGPPPPPLHVPPAMPYPYYPAGVAAAPHLLRERHHETYSATSSGGVGLSNPPSTNKQQIPASPELKRKFSDDNTVQMPSRVQCSVIETTILPVSNESNAEKPQVFSTTAEIIPTVNSDRFEHQTTSKTPATPTFPVTNQTYNQNIQPRVGNSSFRNQEENSRRSSVSSATESDVNRNGAYQAHHVSQYWYKEKMSREDAINLLKTKPPGTFLVRDSQGFPGSYGLAIKVETLPPGIQAKQGADPNAELVRHYLIERTSTGHVRLKGCPNEPDFANLSVLVYQHSITPLALPIKLVLPTFDITEDYRSVSNQQQQQQQQQQQHETLKKMSVKDLLEKGAACNVVYLNNVDVESLSGQMAVNKALRATFENFDRLQATIVHFKVSNTGITLTDTKKKLFSRRHFPKEYVTYCGVDYETDRYWIYQFPDLEMLPKAKCFGFVSKKINGNNRSNQPENECHIFAEIDRTQPSTAIVNFVSKVMIGSVPV</sequence>
<dbReference type="PROSITE" id="PS50001">
    <property type="entry name" value="SH2"/>
    <property type="match status" value="1"/>
</dbReference>
<feature type="compositionally biased region" description="Basic and acidic residues" evidence="4">
    <location>
        <begin position="208"/>
        <end position="222"/>
    </location>
</feature>
<dbReference type="InterPro" id="IPR013625">
    <property type="entry name" value="PTB"/>
</dbReference>
<accession>A0A820M3U5</accession>
<dbReference type="PANTHER" id="PTHR45734:SF10">
    <property type="entry name" value="BLISTERY, ISOFORM A"/>
    <property type="match status" value="1"/>
</dbReference>
<dbReference type="GO" id="GO:0005925">
    <property type="term" value="C:focal adhesion"/>
    <property type="evidence" value="ECO:0007669"/>
    <property type="project" value="TreeGrafter"/>
</dbReference>
<feature type="compositionally biased region" description="Polar residues" evidence="4">
    <location>
        <begin position="349"/>
        <end position="359"/>
    </location>
</feature>
<feature type="region of interest" description="Disordered" evidence="4">
    <location>
        <begin position="15"/>
        <end position="35"/>
    </location>
</feature>
<feature type="compositionally biased region" description="Low complexity" evidence="4">
    <location>
        <begin position="15"/>
        <end position="31"/>
    </location>
</feature>
<evidence type="ECO:0000256" key="2">
    <source>
        <dbReference type="ARBA" id="ARBA00022999"/>
    </source>
</evidence>
<dbReference type="Pfam" id="PF00017">
    <property type="entry name" value="SH2"/>
    <property type="match status" value="1"/>
</dbReference>
<name>A0A820M3U5_9BILA</name>